<reference evidence="1 2" key="1">
    <citation type="journal article" date="2019" name="Nat. Ecol. Evol.">
        <title>Megaphylogeny resolves global patterns of mushroom evolution.</title>
        <authorList>
            <person name="Varga T."/>
            <person name="Krizsan K."/>
            <person name="Foldi C."/>
            <person name="Dima B."/>
            <person name="Sanchez-Garcia M."/>
            <person name="Sanchez-Ramirez S."/>
            <person name="Szollosi G.J."/>
            <person name="Szarkandi J.G."/>
            <person name="Papp V."/>
            <person name="Albert L."/>
            <person name="Andreopoulos W."/>
            <person name="Angelini C."/>
            <person name="Antonin V."/>
            <person name="Barry K.W."/>
            <person name="Bougher N.L."/>
            <person name="Buchanan P."/>
            <person name="Buyck B."/>
            <person name="Bense V."/>
            <person name="Catcheside P."/>
            <person name="Chovatia M."/>
            <person name="Cooper J."/>
            <person name="Damon W."/>
            <person name="Desjardin D."/>
            <person name="Finy P."/>
            <person name="Geml J."/>
            <person name="Haridas S."/>
            <person name="Hughes K."/>
            <person name="Justo A."/>
            <person name="Karasinski D."/>
            <person name="Kautmanova I."/>
            <person name="Kiss B."/>
            <person name="Kocsube S."/>
            <person name="Kotiranta H."/>
            <person name="LaButti K.M."/>
            <person name="Lechner B.E."/>
            <person name="Liimatainen K."/>
            <person name="Lipzen A."/>
            <person name="Lukacs Z."/>
            <person name="Mihaltcheva S."/>
            <person name="Morgado L.N."/>
            <person name="Niskanen T."/>
            <person name="Noordeloos M.E."/>
            <person name="Ohm R.A."/>
            <person name="Ortiz-Santana B."/>
            <person name="Ovrebo C."/>
            <person name="Racz N."/>
            <person name="Riley R."/>
            <person name="Savchenko A."/>
            <person name="Shiryaev A."/>
            <person name="Soop K."/>
            <person name="Spirin V."/>
            <person name="Szebenyi C."/>
            <person name="Tomsovsky M."/>
            <person name="Tulloss R.E."/>
            <person name="Uehling J."/>
            <person name="Grigoriev I.V."/>
            <person name="Vagvolgyi C."/>
            <person name="Papp T."/>
            <person name="Martin F.M."/>
            <person name="Miettinen O."/>
            <person name="Hibbett D.S."/>
            <person name="Nagy L.G."/>
        </authorList>
    </citation>
    <scope>NUCLEOTIDE SEQUENCE [LARGE SCALE GENOMIC DNA]</scope>
    <source>
        <strain evidence="1 2">NL-1719</strain>
    </source>
</reference>
<evidence type="ECO:0000313" key="2">
    <source>
        <dbReference type="Proteomes" id="UP000308600"/>
    </source>
</evidence>
<name>A0ACD3AZS6_9AGAR</name>
<organism evidence="1 2">
    <name type="scientific">Pluteus cervinus</name>
    <dbReference type="NCBI Taxonomy" id="181527"/>
    <lineage>
        <taxon>Eukaryota</taxon>
        <taxon>Fungi</taxon>
        <taxon>Dikarya</taxon>
        <taxon>Basidiomycota</taxon>
        <taxon>Agaricomycotina</taxon>
        <taxon>Agaricomycetes</taxon>
        <taxon>Agaricomycetidae</taxon>
        <taxon>Agaricales</taxon>
        <taxon>Pluteineae</taxon>
        <taxon>Pluteaceae</taxon>
        <taxon>Pluteus</taxon>
    </lineage>
</organism>
<sequence length="230" mass="25182">MLLVTLPKRCIPASRSCRTSEVMSWISPAGRVGCTPMTRLKRTSRRLSRLMGDVGREIVLVDVDEESLDVDAVGWDARGLEGEGGSSRYHRDFANFKRIESLKALPCEITRELRLGQRGSEEDVDLISCLKKVSFKIGIRDPPKSSVTLPPAPAPGPVPGRSRGGNGGHIQLESVMHKLVSVGNNLKQSISASVDILGWTRVSFSSLIESGDRMRRARKGTWGAGTEWKS</sequence>
<gene>
    <name evidence="1" type="ORF">BDN72DRAFT_503409</name>
</gene>
<evidence type="ECO:0000313" key="1">
    <source>
        <dbReference type="EMBL" id="TFK70804.1"/>
    </source>
</evidence>
<dbReference type="EMBL" id="ML208307">
    <property type="protein sequence ID" value="TFK70804.1"/>
    <property type="molecule type" value="Genomic_DNA"/>
</dbReference>
<accession>A0ACD3AZS6</accession>
<protein>
    <submittedName>
        <fullName evidence="1">Uncharacterized protein</fullName>
    </submittedName>
</protein>
<proteinExistence type="predicted"/>
<keyword evidence="2" id="KW-1185">Reference proteome</keyword>
<dbReference type="Proteomes" id="UP000308600">
    <property type="component" value="Unassembled WGS sequence"/>
</dbReference>